<evidence type="ECO:0000256" key="2">
    <source>
        <dbReference type="ARBA" id="ARBA00022692"/>
    </source>
</evidence>
<reference evidence="6 7" key="1">
    <citation type="submission" date="2018-07" db="EMBL/GenBank/DDBJ databases">
        <title>Diversity of Mesorhizobium strains in Brazil.</title>
        <authorList>
            <person name="Helene L.C.F."/>
            <person name="Dall'Agnol R."/>
            <person name="Delamuta J.R.M."/>
            <person name="Hungria M."/>
        </authorList>
    </citation>
    <scope>NUCLEOTIDE SEQUENCE [LARGE SCALE GENOMIC DNA]</scope>
    <source>
        <strain evidence="6 7">AC99b</strain>
    </source>
</reference>
<feature type="transmembrane region" description="Helical" evidence="5">
    <location>
        <begin position="89"/>
        <end position="106"/>
    </location>
</feature>
<evidence type="ECO:0000256" key="3">
    <source>
        <dbReference type="ARBA" id="ARBA00022989"/>
    </source>
</evidence>
<keyword evidence="1" id="KW-0813">Transport</keyword>
<dbReference type="Pfam" id="PF05992">
    <property type="entry name" value="SbmA_BacA"/>
    <property type="match status" value="1"/>
</dbReference>
<feature type="transmembrane region" description="Helical" evidence="5">
    <location>
        <begin position="62"/>
        <end position="82"/>
    </location>
</feature>
<protein>
    <submittedName>
        <fullName evidence="6">Peptide antibiotic transporter SbmA</fullName>
    </submittedName>
</protein>
<gene>
    <name evidence="6" type="ORF">DPM33_02300</name>
</gene>
<feature type="transmembrane region" description="Helical" evidence="5">
    <location>
        <begin position="12"/>
        <end position="30"/>
    </location>
</feature>
<dbReference type="RefSeq" id="WP_112095259.1">
    <property type="nucleotide sequence ID" value="NZ_QMBP01000001.1"/>
</dbReference>
<evidence type="ECO:0000256" key="5">
    <source>
        <dbReference type="SAM" id="Phobius"/>
    </source>
</evidence>
<sequence>MFVSFFPQPKLFFTSAAAWSLAAILFWFFGGEQLGALLGLPPAAADAPPIIGIAVLWSKPFLWFYIYFVLCVAAFYAFWAWYSPHPWQNWSILMTAVILFFIYFNVQVSVAVNNWYGPFFDYVQNLMSGKSESTNSEFYIGLADFSWLALVGMNVQVVNAFVVSHWIFRWRTAMNNYFMAHWGQLRHIEGASQRIQEDTMRFSQIMEDLGSTFVQSIMTLIAFLPVLIRLQAHITELPIIGAVPQPLVVAALAWCLFGTISVMVAGLKLPGLQFRNQRVEAAYRKELVYGEDHADRAQPATTAELFANVRHNYFRLYFHYIYFNVVRYTYLQADNIFSLLILGPSLVAHKITFGVLSQISNAFGKVTGSLQFLLTSWSTIVELQSVHKRLRAFEATLEGAPLPDIDQRYLARQSAEDPA</sequence>
<organism evidence="6 7">
    <name type="scientific">Mesorhizobium hawassense</name>
    <dbReference type="NCBI Taxonomy" id="1209954"/>
    <lineage>
        <taxon>Bacteria</taxon>
        <taxon>Pseudomonadati</taxon>
        <taxon>Pseudomonadota</taxon>
        <taxon>Alphaproteobacteria</taxon>
        <taxon>Hyphomicrobiales</taxon>
        <taxon>Phyllobacteriaceae</taxon>
        <taxon>Mesorhizobium</taxon>
    </lineage>
</organism>
<dbReference type="InterPro" id="IPR050835">
    <property type="entry name" value="ABC_transporter_sub-D"/>
</dbReference>
<dbReference type="PANTHER" id="PTHR11384:SF59">
    <property type="entry name" value="LYSOSOMAL COBALAMIN TRANSPORTER ABCD4"/>
    <property type="match status" value="1"/>
</dbReference>
<dbReference type="Proteomes" id="UP000251558">
    <property type="component" value="Unassembled WGS sequence"/>
</dbReference>
<evidence type="ECO:0000313" key="7">
    <source>
        <dbReference type="Proteomes" id="UP000251558"/>
    </source>
</evidence>
<name>A0A330HW13_9HYPH</name>
<dbReference type="AlphaFoldDB" id="A0A330HW13"/>
<dbReference type="InterPro" id="IPR009248">
    <property type="entry name" value="SbmA_BacA"/>
</dbReference>
<dbReference type="GO" id="GO:0005886">
    <property type="term" value="C:plasma membrane"/>
    <property type="evidence" value="ECO:0007669"/>
    <property type="project" value="TreeGrafter"/>
</dbReference>
<proteinExistence type="predicted"/>
<keyword evidence="2 5" id="KW-0812">Transmembrane</keyword>
<evidence type="ECO:0000313" key="6">
    <source>
        <dbReference type="EMBL" id="RAZ92726.1"/>
    </source>
</evidence>
<keyword evidence="4 5" id="KW-0472">Membrane</keyword>
<comment type="caution">
    <text evidence="6">The sequence shown here is derived from an EMBL/GenBank/DDBJ whole genome shotgun (WGS) entry which is preliminary data.</text>
</comment>
<keyword evidence="7" id="KW-1185">Reference proteome</keyword>
<dbReference type="GO" id="GO:1904680">
    <property type="term" value="F:peptide transmembrane transporter activity"/>
    <property type="evidence" value="ECO:0007669"/>
    <property type="project" value="InterPro"/>
</dbReference>
<evidence type="ECO:0000256" key="4">
    <source>
        <dbReference type="ARBA" id="ARBA00023136"/>
    </source>
</evidence>
<dbReference type="NCBIfam" id="NF008306">
    <property type="entry name" value="PRK11098.1"/>
    <property type="match status" value="1"/>
</dbReference>
<feature type="transmembrane region" description="Helical" evidence="5">
    <location>
        <begin position="209"/>
        <end position="228"/>
    </location>
</feature>
<keyword evidence="3 5" id="KW-1133">Transmembrane helix</keyword>
<evidence type="ECO:0000256" key="1">
    <source>
        <dbReference type="ARBA" id="ARBA00022448"/>
    </source>
</evidence>
<dbReference type="OrthoDB" id="8233587at2"/>
<dbReference type="EMBL" id="QMBP01000001">
    <property type="protein sequence ID" value="RAZ92726.1"/>
    <property type="molecule type" value="Genomic_DNA"/>
</dbReference>
<accession>A0A330HW13</accession>
<feature type="transmembrane region" description="Helical" evidence="5">
    <location>
        <begin position="145"/>
        <end position="168"/>
    </location>
</feature>
<dbReference type="GO" id="GO:0015833">
    <property type="term" value="P:peptide transport"/>
    <property type="evidence" value="ECO:0007669"/>
    <property type="project" value="InterPro"/>
</dbReference>
<feature type="transmembrane region" description="Helical" evidence="5">
    <location>
        <begin position="248"/>
        <end position="269"/>
    </location>
</feature>
<dbReference type="PANTHER" id="PTHR11384">
    <property type="entry name" value="ATP-BINDING CASSETTE, SUB-FAMILY D MEMBER"/>
    <property type="match status" value="1"/>
</dbReference>